<sequence length="180" mass="20397">MNRLSILLPLIGILYPFLVYFGMETVPPHVFALALAAAWLLRAPFLLREPGGRWMLIVALAYCALLGVSGESALLRWYPTLISLFLLLTFGLSLVYGPPVVERIARVREPNLPDAAIPYTRKVTWVWVGFFVFNAVVSAALTLYAPLKWWTLYNGLIVYFIMGPLFVGEWLLRKRLRVNA</sequence>
<accession>A0ABW8KB39</accession>
<reference evidence="2 3" key="1">
    <citation type="submission" date="2020-10" db="EMBL/GenBank/DDBJ databases">
        <title>Phylogeny of dyella-like bacteria.</title>
        <authorList>
            <person name="Fu J."/>
        </authorList>
    </citation>
    <scope>NUCLEOTIDE SEQUENCE [LARGE SCALE GENOMIC DNA]</scope>
    <source>
        <strain evidence="2 3">DKC-1</strain>
    </source>
</reference>
<keyword evidence="1" id="KW-1133">Transmembrane helix</keyword>
<dbReference type="Proteomes" id="UP001620397">
    <property type="component" value="Unassembled WGS sequence"/>
</dbReference>
<evidence type="ECO:0000256" key="1">
    <source>
        <dbReference type="SAM" id="Phobius"/>
    </source>
</evidence>
<evidence type="ECO:0000313" key="2">
    <source>
        <dbReference type="EMBL" id="MFK2929329.1"/>
    </source>
</evidence>
<gene>
    <name evidence="2" type="ORF">ISP14_00860</name>
</gene>
<feature type="transmembrane region" description="Helical" evidence="1">
    <location>
        <begin position="29"/>
        <end position="47"/>
    </location>
</feature>
<feature type="transmembrane region" description="Helical" evidence="1">
    <location>
        <begin position="7"/>
        <end position="23"/>
    </location>
</feature>
<dbReference type="EMBL" id="JADIKL010000001">
    <property type="protein sequence ID" value="MFK2929329.1"/>
    <property type="molecule type" value="Genomic_DNA"/>
</dbReference>
<organism evidence="2 3">
    <name type="scientific">Dyella agri</name>
    <dbReference type="NCBI Taxonomy" id="1926869"/>
    <lineage>
        <taxon>Bacteria</taxon>
        <taxon>Pseudomonadati</taxon>
        <taxon>Pseudomonadota</taxon>
        <taxon>Gammaproteobacteria</taxon>
        <taxon>Lysobacterales</taxon>
        <taxon>Rhodanobacteraceae</taxon>
        <taxon>Dyella</taxon>
    </lineage>
</organism>
<dbReference type="RefSeq" id="WP_404535214.1">
    <property type="nucleotide sequence ID" value="NZ_JADIKL010000001.1"/>
</dbReference>
<feature type="transmembrane region" description="Helical" evidence="1">
    <location>
        <begin position="54"/>
        <end position="75"/>
    </location>
</feature>
<evidence type="ECO:0000313" key="3">
    <source>
        <dbReference type="Proteomes" id="UP001620397"/>
    </source>
</evidence>
<keyword evidence="3" id="KW-1185">Reference proteome</keyword>
<comment type="caution">
    <text evidence="2">The sequence shown here is derived from an EMBL/GenBank/DDBJ whole genome shotgun (WGS) entry which is preliminary data.</text>
</comment>
<feature type="transmembrane region" description="Helical" evidence="1">
    <location>
        <begin position="151"/>
        <end position="172"/>
    </location>
</feature>
<evidence type="ECO:0008006" key="4">
    <source>
        <dbReference type="Google" id="ProtNLM"/>
    </source>
</evidence>
<keyword evidence="1" id="KW-0472">Membrane</keyword>
<proteinExistence type="predicted"/>
<feature type="transmembrane region" description="Helical" evidence="1">
    <location>
        <begin position="122"/>
        <end position="145"/>
    </location>
</feature>
<feature type="transmembrane region" description="Helical" evidence="1">
    <location>
        <begin position="81"/>
        <end position="101"/>
    </location>
</feature>
<name>A0ABW8KB39_9GAMM</name>
<protein>
    <recommendedName>
        <fullName evidence="4">Intracellular septation protein A</fullName>
    </recommendedName>
</protein>
<keyword evidence="1" id="KW-0812">Transmembrane</keyword>